<dbReference type="HOGENOM" id="CLU_149938_0_0_6"/>
<dbReference type="RefSeq" id="WP_004580627.1">
    <property type="nucleotide sequence ID" value="NZ_AP028878.1"/>
</dbReference>
<evidence type="ECO:0000256" key="5">
    <source>
        <dbReference type="ARBA" id="ARBA00022989"/>
    </source>
</evidence>
<reference evidence="10 11" key="1">
    <citation type="journal article" date="2013" name="Genome Announc.">
        <title>Genome Sequence of the Polycyclic Aromatic Hydrocarbon-Degrading Bacterium Strain Marinobacter nanhaiticus D15-8WT.</title>
        <authorList>
            <person name="Cui Z."/>
            <person name="Gao W."/>
            <person name="Li Q."/>
            <person name="Xu G."/>
            <person name="Zheng L."/>
        </authorList>
    </citation>
    <scope>NUCLEOTIDE SEQUENCE [LARGE SCALE GENOMIC DNA]</scope>
    <source>
        <strain evidence="10 11">D15-8W</strain>
    </source>
</reference>
<evidence type="ECO:0000313" key="11">
    <source>
        <dbReference type="Proteomes" id="UP000013165"/>
    </source>
</evidence>
<dbReference type="EMBL" id="APLQ01000011">
    <property type="protein sequence ID" value="ENO16342.1"/>
    <property type="molecule type" value="Genomic_DNA"/>
</dbReference>
<evidence type="ECO:0000256" key="7">
    <source>
        <dbReference type="ARBA" id="ARBA00023136"/>
    </source>
</evidence>
<feature type="transmembrane region" description="Helical" evidence="9">
    <location>
        <begin position="6"/>
        <end position="22"/>
    </location>
</feature>
<dbReference type="AlphaFoldDB" id="N6WYZ2"/>
<feature type="compositionally biased region" description="Polar residues" evidence="8">
    <location>
        <begin position="127"/>
        <end position="137"/>
    </location>
</feature>
<dbReference type="STRING" id="626887.J057_13336"/>
<comment type="caution">
    <text evidence="10">The sequence shown here is derived from an EMBL/GenBank/DDBJ whole genome shotgun (WGS) entry which is preliminary data.</text>
</comment>
<keyword evidence="7 9" id="KW-0472">Membrane</keyword>
<comment type="subcellular location">
    <subcellularLocation>
        <location evidence="1">Membrane</location>
        <topology evidence="1">Single-pass membrane protein</topology>
    </subcellularLocation>
</comment>
<keyword evidence="2" id="KW-0813">Transport</keyword>
<dbReference type="eggNOG" id="COG1826">
    <property type="taxonomic scope" value="Bacteria"/>
</dbReference>
<dbReference type="Pfam" id="PF02416">
    <property type="entry name" value="TatA_B_E"/>
    <property type="match status" value="1"/>
</dbReference>
<protein>
    <submittedName>
        <fullName evidence="10">Preprotein translocase subunit TatB</fullName>
    </submittedName>
</protein>
<gene>
    <name evidence="10" type="ORF">J057_13336</name>
</gene>
<evidence type="ECO:0000256" key="4">
    <source>
        <dbReference type="ARBA" id="ARBA00022927"/>
    </source>
</evidence>
<name>N6WYZ2_9GAMM</name>
<keyword evidence="4" id="KW-0653">Protein transport</keyword>
<dbReference type="OrthoDB" id="9816005at2"/>
<proteinExistence type="predicted"/>
<keyword evidence="6" id="KW-0811">Translocation</keyword>
<evidence type="ECO:0000256" key="3">
    <source>
        <dbReference type="ARBA" id="ARBA00022692"/>
    </source>
</evidence>
<dbReference type="Gene3D" id="1.20.5.3310">
    <property type="match status" value="1"/>
</dbReference>
<keyword evidence="11" id="KW-1185">Reference proteome</keyword>
<evidence type="ECO:0000256" key="1">
    <source>
        <dbReference type="ARBA" id="ARBA00004167"/>
    </source>
</evidence>
<dbReference type="Proteomes" id="UP000013165">
    <property type="component" value="Unassembled WGS sequence"/>
</dbReference>
<evidence type="ECO:0000256" key="8">
    <source>
        <dbReference type="SAM" id="MobiDB-lite"/>
    </source>
</evidence>
<keyword evidence="5 9" id="KW-1133">Transmembrane helix</keyword>
<evidence type="ECO:0000256" key="2">
    <source>
        <dbReference type="ARBA" id="ARBA00022448"/>
    </source>
</evidence>
<accession>N6WYZ2</accession>
<feature type="compositionally biased region" description="Basic and acidic residues" evidence="8">
    <location>
        <begin position="92"/>
        <end position="121"/>
    </location>
</feature>
<dbReference type="InterPro" id="IPR003369">
    <property type="entry name" value="TatA/B/E"/>
</dbReference>
<evidence type="ECO:0000256" key="6">
    <source>
        <dbReference type="ARBA" id="ARBA00023010"/>
    </source>
</evidence>
<feature type="region of interest" description="Disordered" evidence="8">
    <location>
        <begin position="84"/>
        <end position="137"/>
    </location>
</feature>
<evidence type="ECO:0000313" key="10">
    <source>
        <dbReference type="EMBL" id="ENO16342.1"/>
    </source>
</evidence>
<dbReference type="PRINTS" id="PR01506">
    <property type="entry name" value="TATBPROTEIN"/>
</dbReference>
<evidence type="ECO:0000256" key="9">
    <source>
        <dbReference type="SAM" id="Phobius"/>
    </source>
</evidence>
<keyword evidence="3 9" id="KW-0812">Transmembrane</keyword>
<organism evidence="10 11">
    <name type="scientific">Marinobacter nanhaiticus D15-8W</name>
    <dbReference type="NCBI Taxonomy" id="626887"/>
    <lineage>
        <taxon>Bacteria</taxon>
        <taxon>Pseudomonadati</taxon>
        <taxon>Pseudomonadota</taxon>
        <taxon>Gammaproteobacteria</taxon>
        <taxon>Pseudomonadales</taxon>
        <taxon>Marinobacteraceae</taxon>
        <taxon>Marinobacter</taxon>
    </lineage>
</organism>
<sequence>MFDLSWVELLFCGALALIVIGPKDMPQLFRAGGRLLSKGRRLYSDVVGSMHQLEREVDIASGKGPEHENWRNLIPEDLRNLPADFRPGSLTAEDHQRRREAIEQARRDAEAARQAEAERQAQIEAGSSANPTPTDKR</sequence>
<dbReference type="PATRIC" id="fig|626887.3.peg.2670"/>